<evidence type="ECO:0000313" key="2">
    <source>
        <dbReference type="Proteomes" id="UP000009007"/>
    </source>
</evidence>
<dbReference type="Proteomes" id="UP000009007">
    <property type="component" value="Chromosome I"/>
</dbReference>
<reference evidence="2" key="1">
    <citation type="journal article" date="2012" name="J. Bacteriol.">
        <title>Complete genome sequence of the hydrogenotrophic, methanogenic archaeon Methanoculleus bourgensis strain MS2T, isolated from a sewage sludge digester.</title>
        <authorList>
            <person name="Maus I."/>
            <person name="Wibberg D."/>
            <person name="Stantscheff R."/>
            <person name="Eikmeyer F.G."/>
            <person name="Seffner A."/>
            <person name="Boelter J."/>
            <person name="Szczepanowski R."/>
            <person name="Blom J."/>
            <person name="Jaenicke S."/>
            <person name="Konig H."/>
            <person name="Puhler A."/>
            <person name="Schluter A."/>
        </authorList>
    </citation>
    <scope>NUCLEOTIDE SEQUENCE [LARGE SCALE GENOMIC DNA]</scope>
    <source>
        <strain evidence="2">ATCC 43281 / DSM 3045 / OCM 15 / MS2</strain>
    </source>
</reference>
<evidence type="ECO:0000313" key="1">
    <source>
        <dbReference type="EMBL" id="CCJ36387.1"/>
    </source>
</evidence>
<name>I7LJW1_METBM</name>
<proteinExistence type="predicted"/>
<dbReference type="AlphaFoldDB" id="I7LJW1"/>
<dbReference type="HOGENOM" id="CLU_1458189_0_0_2"/>
<accession>I7LJW1</accession>
<keyword evidence="2" id="KW-1185">Reference proteome</keyword>
<dbReference type="PATRIC" id="fig|1201294.9.peg.1614"/>
<dbReference type="KEGG" id="mbg:BN140_1464"/>
<dbReference type="EMBL" id="HE964772">
    <property type="protein sequence ID" value="CCJ36387.1"/>
    <property type="molecule type" value="Genomic_DNA"/>
</dbReference>
<gene>
    <name evidence="1" type="ordered locus">BN140_1464</name>
</gene>
<organism evidence="1 2">
    <name type="scientific">Methanoculleus bourgensis (strain ATCC 43281 / DSM 3045 / OCM 15 / MS2)</name>
    <name type="common">Methanogenium bourgense</name>
    <dbReference type="NCBI Taxonomy" id="1201294"/>
    <lineage>
        <taxon>Archaea</taxon>
        <taxon>Methanobacteriati</taxon>
        <taxon>Methanobacteriota</taxon>
        <taxon>Stenosarchaea group</taxon>
        <taxon>Methanomicrobia</taxon>
        <taxon>Methanomicrobiales</taxon>
        <taxon>Methanomicrobiaceae</taxon>
        <taxon>Methanoculleus</taxon>
    </lineage>
</organism>
<protein>
    <submittedName>
        <fullName evidence="1">Uncharacterized protein</fullName>
    </submittedName>
</protein>
<dbReference type="BioCyc" id="MBOU1201294:BN140_RS07305-MONOMER"/>
<sequence>MQDYLAVGKTTYHARRRWLADAGIIDPLCTGKGYEVFLRSASDEVAAVCAGPDRDRILPVIRNPGSSFWFGVTVMPGRSREAELTSPVKRPMIGPVMGRGNTDSTAYTCGPFHLMLRVLVRITRKIAKGCGAFMGQSERLYAGKHPIPQALTPCCGPWWLSPWGTNRTMIPPPAKARAVFMGNAS</sequence>